<keyword evidence="2" id="KW-0456">Lyase</keyword>
<dbReference type="PANTHER" id="PTHR12192:SF2">
    <property type="entry name" value="GLUTATHIONE-SPECIFIC GAMMA-GLUTAMYLCYCLOTRANSFERASE 2"/>
    <property type="match status" value="1"/>
</dbReference>
<protein>
    <recommendedName>
        <fullName evidence="1">glutathione-specific gamma-glutamylcyclotransferase</fullName>
        <ecNumber evidence="1">4.3.2.7</ecNumber>
    </recommendedName>
</protein>
<dbReference type="Gramene" id="EFJ16615">
    <property type="protein sequence ID" value="EFJ16615"/>
    <property type="gene ID" value="SELMODRAFT_58744"/>
</dbReference>
<reference evidence="3 4" key="1">
    <citation type="journal article" date="2011" name="Science">
        <title>The Selaginella genome identifies genetic changes associated with the evolution of vascular plants.</title>
        <authorList>
            <person name="Banks J.A."/>
            <person name="Nishiyama T."/>
            <person name="Hasebe M."/>
            <person name="Bowman J.L."/>
            <person name="Gribskov M."/>
            <person name="dePamphilis C."/>
            <person name="Albert V.A."/>
            <person name="Aono N."/>
            <person name="Aoyama T."/>
            <person name="Ambrose B.A."/>
            <person name="Ashton N.W."/>
            <person name="Axtell M.J."/>
            <person name="Barker E."/>
            <person name="Barker M.S."/>
            <person name="Bennetzen J.L."/>
            <person name="Bonawitz N.D."/>
            <person name="Chapple C."/>
            <person name="Cheng C."/>
            <person name="Correa L.G."/>
            <person name="Dacre M."/>
            <person name="DeBarry J."/>
            <person name="Dreyer I."/>
            <person name="Elias M."/>
            <person name="Engstrom E.M."/>
            <person name="Estelle M."/>
            <person name="Feng L."/>
            <person name="Finet C."/>
            <person name="Floyd S.K."/>
            <person name="Frommer W.B."/>
            <person name="Fujita T."/>
            <person name="Gramzow L."/>
            <person name="Gutensohn M."/>
            <person name="Harholt J."/>
            <person name="Hattori M."/>
            <person name="Heyl A."/>
            <person name="Hirai T."/>
            <person name="Hiwatashi Y."/>
            <person name="Ishikawa M."/>
            <person name="Iwata M."/>
            <person name="Karol K.G."/>
            <person name="Koehler B."/>
            <person name="Kolukisaoglu U."/>
            <person name="Kubo M."/>
            <person name="Kurata T."/>
            <person name="Lalonde S."/>
            <person name="Li K."/>
            <person name="Li Y."/>
            <person name="Litt A."/>
            <person name="Lyons E."/>
            <person name="Manning G."/>
            <person name="Maruyama T."/>
            <person name="Michael T.P."/>
            <person name="Mikami K."/>
            <person name="Miyazaki S."/>
            <person name="Morinaga S."/>
            <person name="Murata T."/>
            <person name="Mueller-Roeber B."/>
            <person name="Nelson D.R."/>
            <person name="Obara M."/>
            <person name="Oguri Y."/>
            <person name="Olmstead R.G."/>
            <person name="Onodera N."/>
            <person name="Petersen B.L."/>
            <person name="Pils B."/>
            <person name="Prigge M."/>
            <person name="Rensing S.A."/>
            <person name="Riano-Pachon D.M."/>
            <person name="Roberts A.W."/>
            <person name="Sato Y."/>
            <person name="Scheller H.V."/>
            <person name="Schulz B."/>
            <person name="Schulz C."/>
            <person name="Shakirov E.V."/>
            <person name="Shibagaki N."/>
            <person name="Shinohara N."/>
            <person name="Shippen D.E."/>
            <person name="Soerensen I."/>
            <person name="Sotooka R."/>
            <person name="Sugimoto N."/>
            <person name="Sugita M."/>
            <person name="Sumikawa N."/>
            <person name="Tanurdzic M."/>
            <person name="Theissen G."/>
            <person name="Ulvskov P."/>
            <person name="Wakazuki S."/>
            <person name="Weng J.K."/>
            <person name="Willats W.W."/>
            <person name="Wipf D."/>
            <person name="Wolf P.G."/>
            <person name="Yang L."/>
            <person name="Zimmer A.D."/>
            <person name="Zhu Q."/>
            <person name="Mitros T."/>
            <person name="Hellsten U."/>
            <person name="Loque D."/>
            <person name="Otillar R."/>
            <person name="Salamov A."/>
            <person name="Schmutz J."/>
            <person name="Shapiro H."/>
            <person name="Lindquist E."/>
            <person name="Lucas S."/>
            <person name="Rokhsar D."/>
            <person name="Grigoriev I.V."/>
        </authorList>
    </citation>
    <scope>NUCLEOTIDE SEQUENCE [LARGE SCALE GENOMIC DNA]</scope>
</reference>
<dbReference type="EC" id="4.3.2.7" evidence="1"/>
<keyword evidence="4" id="KW-1185">Reference proteome</keyword>
<dbReference type="InParanoid" id="D8SG35"/>
<dbReference type="GO" id="GO:0061928">
    <property type="term" value="F:glutathione specific gamma-glutamylcyclotransferase activity"/>
    <property type="evidence" value="ECO:0000318"/>
    <property type="project" value="GO_Central"/>
</dbReference>
<dbReference type="KEGG" id="smo:SELMODRAFT_58744"/>
<dbReference type="AlphaFoldDB" id="D8SG35"/>
<dbReference type="STRING" id="88036.D8SG35"/>
<dbReference type="Gene3D" id="3.10.490.10">
    <property type="entry name" value="Gamma-glutamyl cyclotransferase-like"/>
    <property type="match status" value="1"/>
</dbReference>
<evidence type="ECO:0000256" key="2">
    <source>
        <dbReference type="ARBA" id="ARBA00023239"/>
    </source>
</evidence>
<organism evidence="4">
    <name type="scientific">Selaginella moellendorffii</name>
    <name type="common">Spikemoss</name>
    <dbReference type="NCBI Taxonomy" id="88036"/>
    <lineage>
        <taxon>Eukaryota</taxon>
        <taxon>Viridiplantae</taxon>
        <taxon>Streptophyta</taxon>
        <taxon>Embryophyta</taxon>
        <taxon>Tracheophyta</taxon>
        <taxon>Lycopodiopsida</taxon>
        <taxon>Selaginellales</taxon>
        <taxon>Selaginellaceae</taxon>
        <taxon>Selaginella</taxon>
    </lineage>
</organism>
<dbReference type="GO" id="GO:0006751">
    <property type="term" value="P:glutathione catabolic process"/>
    <property type="evidence" value="ECO:0000318"/>
    <property type="project" value="GO_Central"/>
</dbReference>
<dbReference type="InterPro" id="IPR013024">
    <property type="entry name" value="GGCT-like"/>
</dbReference>
<dbReference type="PANTHER" id="PTHR12192">
    <property type="entry name" value="CATION TRANSPORT PROTEIN CHAC-RELATED"/>
    <property type="match status" value="1"/>
</dbReference>
<dbReference type="FunCoup" id="D8SG35">
    <property type="interactions" value="2432"/>
</dbReference>
<dbReference type="InterPro" id="IPR036568">
    <property type="entry name" value="GGCT-like_sf"/>
</dbReference>
<name>D8SG35_SELML</name>
<evidence type="ECO:0000256" key="1">
    <source>
        <dbReference type="ARBA" id="ARBA00012344"/>
    </source>
</evidence>
<gene>
    <name evidence="3" type="ORF">SELMODRAFT_58744</name>
</gene>
<sequence>MVLWVFGYGSLVWRAGFNYDERVVGYIKGYQRVFYQGNTDHRGTPENPGRCVTLLPKEESICWGAAYRVSGKDSEELVLSYLELREKEYDVRAYIDFYTVDSPAQPALRGVLVYIGSQNKQNNKYYLGPAPIEDMASQIARAVGPSGPNYEYLFRLEEALCEIG</sequence>
<accession>D8SG35</accession>
<dbReference type="InterPro" id="IPR006840">
    <property type="entry name" value="ChaC"/>
</dbReference>
<dbReference type="OrthoDB" id="1933483at2759"/>
<evidence type="ECO:0000313" key="4">
    <source>
        <dbReference type="Proteomes" id="UP000001514"/>
    </source>
</evidence>
<dbReference type="SUPFAM" id="SSF110857">
    <property type="entry name" value="Gamma-glutamyl cyclotransferase-like"/>
    <property type="match status" value="1"/>
</dbReference>
<proteinExistence type="predicted"/>
<dbReference type="HOGENOM" id="CLU_070703_2_1_1"/>
<dbReference type="CDD" id="cd06661">
    <property type="entry name" value="GGCT_like"/>
    <property type="match status" value="1"/>
</dbReference>
<dbReference type="Pfam" id="PF04752">
    <property type="entry name" value="ChaC"/>
    <property type="match status" value="1"/>
</dbReference>
<dbReference type="GO" id="GO:0005737">
    <property type="term" value="C:cytoplasm"/>
    <property type="evidence" value="ECO:0000318"/>
    <property type="project" value="GO_Central"/>
</dbReference>
<dbReference type="Proteomes" id="UP000001514">
    <property type="component" value="Unassembled WGS sequence"/>
</dbReference>
<evidence type="ECO:0000313" key="3">
    <source>
        <dbReference type="EMBL" id="EFJ16615.1"/>
    </source>
</evidence>
<dbReference type="EMBL" id="GL377618">
    <property type="protein sequence ID" value="EFJ16615.1"/>
    <property type="molecule type" value="Genomic_DNA"/>
</dbReference>
<feature type="non-terminal residue" evidence="3">
    <location>
        <position position="164"/>
    </location>
</feature>